<dbReference type="PANTHER" id="PTHR21064">
    <property type="entry name" value="AMINOGLYCOSIDE PHOSPHOTRANSFERASE DOMAIN-CONTAINING PROTEIN-RELATED"/>
    <property type="match status" value="1"/>
</dbReference>
<sequence length="343" mass="39418">MNYPNWTEALESHYAIKVASSDIHPFGDGHIHQTFLVKSGADAYILQAFNKNVFKYPERISHNHEILLEGINPKDLPFTLPLPIPTKTGALFAEDKGSIFRLSPFVAGRCVNEVKDPRQAYLAAEAFAIFIRAAKDLNPQDFQESIPSFHDLSLRFRQLQEAINHTRRHFDQELREVVDFYLAQESLVQEYENWRKILPLRVTHSDTKINNLIFSEYMDKVRAVIDLDTIMAGYAMYDFGDLVRTVACTEGESSRNWEKIKVDWEKYQALLDGFLEGGKGLLTEGEIESLPFGGKMMTCIMGFRFLADYLNGNIYYAIHYERQNLDRAINQMWLLKGLGESNS</sequence>
<protein>
    <submittedName>
        <fullName evidence="2">Aminoglycoside phosphotransferase family protein</fullName>
    </submittedName>
</protein>
<dbReference type="InterPro" id="IPR002575">
    <property type="entry name" value="Aminoglycoside_PTrfase"/>
</dbReference>
<organism evidence="2 3">
    <name type="scientific">Mariniradius sediminis</name>
    <dbReference type="NCBI Taxonomy" id="2909237"/>
    <lineage>
        <taxon>Bacteria</taxon>
        <taxon>Pseudomonadati</taxon>
        <taxon>Bacteroidota</taxon>
        <taxon>Cytophagia</taxon>
        <taxon>Cytophagales</taxon>
        <taxon>Cyclobacteriaceae</taxon>
        <taxon>Mariniradius</taxon>
    </lineage>
</organism>
<accession>A0ABS9BR54</accession>
<keyword evidence="3" id="KW-1185">Reference proteome</keyword>
<reference evidence="2 3" key="1">
    <citation type="submission" date="2022-01" db="EMBL/GenBank/DDBJ databases">
        <title>Mariniradius saccharolyticus sp. nov., isolated from sediment of a river.</title>
        <authorList>
            <person name="Liu H."/>
        </authorList>
    </citation>
    <scope>NUCLEOTIDE SEQUENCE [LARGE SCALE GENOMIC DNA]</scope>
    <source>
        <strain evidence="2 3">RY-2</strain>
    </source>
</reference>
<dbReference type="InterPro" id="IPR050249">
    <property type="entry name" value="Pseudomonas-type_ThrB"/>
</dbReference>
<dbReference type="PANTHER" id="PTHR21064:SF5">
    <property type="entry name" value="SLR1880 PROTEIN"/>
    <property type="match status" value="1"/>
</dbReference>
<evidence type="ECO:0000313" key="3">
    <source>
        <dbReference type="Proteomes" id="UP001201449"/>
    </source>
</evidence>
<dbReference type="Gene3D" id="3.90.1200.10">
    <property type="match status" value="1"/>
</dbReference>
<dbReference type="SUPFAM" id="SSF56112">
    <property type="entry name" value="Protein kinase-like (PK-like)"/>
    <property type="match status" value="1"/>
</dbReference>
<comment type="caution">
    <text evidence="2">The sequence shown here is derived from an EMBL/GenBank/DDBJ whole genome shotgun (WGS) entry which is preliminary data.</text>
</comment>
<evidence type="ECO:0000259" key="1">
    <source>
        <dbReference type="Pfam" id="PF01636"/>
    </source>
</evidence>
<dbReference type="RefSeq" id="WP_234860640.1">
    <property type="nucleotide sequence ID" value="NZ_JAKEVZ010000003.1"/>
</dbReference>
<feature type="domain" description="Aminoglycoside phosphotransferase" evidence="1">
    <location>
        <begin position="23"/>
        <end position="250"/>
    </location>
</feature>
<dbReference type="InterPro" id="IPR011009">
    <property type="entry name" value="Kinase-like_dom_sf"/>
</dbReference>
<name>A0ABS9BR54_9BACT</name>
<dbReference type="Proteomes" id="UP001201449">
    <property type="component" value="Unassembled WGS sequence"/>
</dbReference>
<evidence type="ECO:0000313" key="2">
    <source>
        <dbReference type="EMBL" id="MCF1750550.1"/>
    </source>
</evidence>
<dbReference type="Pfam" id="PF01636">
    <property type="entry name" value="APH"/>
    <property type="match status" value="1"/>
</dbReference>
<gene>
    <name evidence="2" type="ORF">L0U89_05655</name>
</gene>
<proteinExistence type="predicted"/>
<dbReference type="EMBL" id="JAKEVZ010000003">
    <property type="protein sequence ID" value="MCF1750550.1"/>
    <property type="molecule type" value="Genomic_DNA"/>
</dbReference>